<evidence type="ECO:0000313" key="1">
    <source>
        <dbReference type="EMBL" id="ACT96719.1"/>
    </source>
</evidence>
<dbReference type="EMBL" id="CP001619">
    <property type="protein sequence ID" value="ACT96719.1"/>
    <property type="molecule type" value="Genomic_DNA"/>
</dbReference>
<gene>
    <name evidence="1" type="ordered locus">Dfer_5528</name>
</gene>
<reference evidence="1 2" key="1">
    <citation type="journal article" date="2009" name="Stand. Genomic Sci.">
        <title>Complete genome sequence of Dyadobacter fermentans type strain (NS114).</title>
        <authorList>
            <person name="Lang E."/>
            <person name="Lapidus A."/>
            <person name="Chertkov O."/>
            <person name="Brettin T."/>
            <person name="Detter J.C."/>
            <person name="Han C."/>
            <person name="Copeland A."/>
            <person name="Glavina Del Rio T."/>
            <person name="Nolan M."/>
            <person name="Chen F."/>
            <person name="Lucas S."/>
            <person name="Tice H."/>
            <person name="Cheng J.F."/>
            <person name="Land M."/>
            <person name="Hauser L."/>
            <person name="Chang Y.J."/>
            <person name="Jeffries C.D."/>
            <person name="Kopitz M."/>
            <person name="Bruce D."/>
            <person name="Goodwin L."/>
            <person name="Pitluck S."/>
            <person name="Ovchinnikova G."/>
            <person name="Pati A."/>
            <person name="Ivanova N."/>
            <person name="Mavrommatis K."/>
            <person name="Chen A."/>
            <person name="Palaniappan K."/>
            <person name="Chain P."/>
            <person name="Bristow J."/>
            <person name="Eisen J.A."/>
            <person name="Markowitz V."/>
            <person name="Hugenholtz P."/>
            <person name="Goker M."/>
            <person name="Rohde M."/>
            <person name="Kyrpides N.C."/>
            <person name="Klenk H.P."/>
        </authorList>
    </citation>
    <scope>NUCLEOTIDE SEQUENCE [LARGE SCALE GENOMIC DNA]</scope>
    <source>
        <strain evidence="2">ATCC 700827 / DSM 18053 / CIP 107007 / KCTC 52180 / NS114</strain>
    </source>
</reference>
<keyword evidence="2" id="KW-1185">Reference proteome</keyword>
<dbReference type="Proteomes" id="UP000002011">
    <property type="component" value="Chromosome"/>
</dbReference>
<name>C6VVI9_DYAFD</name>
<dbReference type="AlphaFoldDB" id="C6VVI9"/>
<dbReference type="KEGG" id="dfe:Dfer_5528"/>
<dbReference type="HOGENOM" id="CLU_2153214_0_0_10"/>
<dbReference type="eggNOG" id="ENOG5033NUE">
    <property type="taxonomic scope" value="Bacteria"/>
</dbReference>
<sequence>MYLNVSQTETWQQNMEKLVAQLKKIARQHPQGFTVFLPSLEHAAKGWVIALAETQDSFGDEGLRKVIETAQRKGAAVGGWKHEGKFYYDASIIIEEEAEAMKLGRENKQIAIYNIETGKYIKL</sequence>
<protein>
    <submittedName>
        <fullName evidence="1">Uncharacterized protein</fullName>
    </submittedName>
</protein>
<proteinExistence type="predicted"/>
<evidence type="ECO:0000313" key="2">
    <source>
        <dbReference type="Proteomes" id="UP000002011"/>
    </source>
</evidence>
<organism evidence="1 2">
    <name type="scientific">Dyadobacter fermentans (strain ATCC 700827 / DSM 18053 / CIP 107007 / KCTC 52180 / NS114)</name>
    <dbReference type="NCBI Taxonomy" id="471854"/>
    <lineage>
        <taxon>Bacteria</taxon>
        <taxon>Pseudomonadati</taxon>
        <taxon>Bacteroidota</taxon>
        <taxon>Cytophagia</taxon>
        <taxon>Cytophagales</taxon>
        <taxon>Spirosomataceae</taxon>
        <taxon>Dyadobacter</taxon>
    </lineage>
</organism>
<dbReference type="STRING" id="471854.Dfer_5528"/>
<accession>C6VVI9</accession>